<dbReference type="Gene3D" id="1.10.287.470">
    <property type="entry name" value="Helix hairpin bin"/>
    <property type="match status" value="1"/>
</dbReference>
<dbReference type="InterPro" id="IPR050739">
    <property type="entry name" value="MFP"/>
</dbReference>
<keyword evidence="5" id="KW-0997">Cell inner membrane</keyword>
<dbReference type="SUPFAM" id="SSF51230">
    <property type="entry name" value="Single hybrid motif"/>
    <property type="match status" value="1"/>
</dbReference>
<evidence type="ECO:0000256" key="9">
    <source>
        <dbReference type="SAM" id="Coils"/>
    </source>
</evidence>
<feature type="coiled-coil region" evidence="9">
    <location>
        <begin position="245"/>
        <end position="301"/>
    </location>
</feature>
<keyword evidence="4" id="KW-1003">Cell membrane</keyword>
<accession>A0A9Y2AL63</accession>
<comment type="subcellular location">
    <subcellularLocation>
        <location evidence="1">Cell inner membrane</location>
        <topology evidence="1">Single-pass membrane protein</topology>
    </subcellularLocation>
</comment>
<dbReference type="Gene3D" id="2.40.30.170">
    <property type="match status" value="1"/>
</dbReference>
<dbReference type="InterPro" id="IPR058982">
    <property type="entry name" value="Beta-barrel_AprE"/>
</dbReference>
<organism evidence="13 14">
    <name type="scientific">Selenobaculum gibii</name>
    <dbReference type="NCBI Taxonomy" id="3054208"/>
    <lineage>
        <taxon>Bacteria</taxon>
        <taxon>Bacillati</taxon>
        <taxon>Bacillota</taxon>
        <taxon>Negativicutes</taxon>
        <taxon>Selenomonadales</taxon>
        <taxon>Selenomonadaceae</taxon>
        <taxon>Selenobaculum</taxon>
    </lineage>
</organism>
<evidence type="ECO:0000259" key="11">
    <source>
        <dbReference type="Pfam" id="PF25994"/>
    </source>
</evidence>
<reference evidence="13" key="1">
    <citation type="submission" date="2023-03" db="EMBL/GenBank/DDBJ databases">
        <title>Selenobaculum gbiensis gen. nov. sp. nov., a new bacterium isolated from the gut microbiota of IBD patient.</title>
        <authorList>
            <person name="Yeo S."/>
            <person name="Park H."/>
            <person name="Huh C.S."/>
        </authorList>
    </citation>
    <scope>NUCLEOTIDE SEQUENCE</scope>
    <source>
        <strain evidence="13">ICN-92133</strain>
    </source>
</reference>
<dbReference type="PRINTS" id="PR01490">
    <property type="entry name" value="RTXTOXIND"/>
</dbReference>
<dbReference type="PANTHER" id="PTHR30386">
    <property type="entry name" value="MEMBRANE FUSION SUBUNIT OF EMRAB-TOLC MULTIDRUG EFFLUX PUMP"/>
    <property type="match status" value="1"/>
</dbReference>
<evidence type="ECO:0000259" key="12">
    <source>
        <dbReference type="Pfam" id="PF26002"/>
    </source>
</evidence>
<keyword evidence="14" id="KW-1185">Reference proteome</keyword>
<evidence type="ECO:0000256" key="6">
    <source>
        <dbReference type="ARBA" id="ARBA00022692"/>
    </source>
</evidence>
<sequence length="455" mass="51287">MLNKIKEFIKEFYSKDEKELKEEEIEFLPAALEVIEMPPSPVGRTVLWTLFALIIVTFVWVMVGSVDEVAVANGKIIPNGQVKTIQAEDKGVVKEIHVVEGQVVKKGDLLIELDTTITEADVNNLRHQVAYYSLDIERLLAEQANAPFIVKEHLGLEPRDILFQQNLYNSRLAEYNAKMAVAQSNMRQAEASLASARSGYVKLIDMYNIAKEKEDRVEKLATENAISTFILLDHQSKRVELGEDINAQQSEIAKLEWGLVQAQQQLDSINAERNRDITSALVEDKKQLASYQEELKKAEEKDRLSRIVAPIDGRVSQLSVHTIGGVVTAAQGLMEIVPEDAVLQVEAWVQNKDIGFVQVGQPAEVKVETFSFQKFGTIDAKITEISPNAVEDKEKGRVYRVMLELDKNSFVVNGQEVPLGSGMTSTAEIKIRQKRIIEFFLDPFRQYKSEALRER</sequence>
<evidence type="ECO:0000256" key="2">
    <source>
        <dbReference type="ARBA" id="ARBA00009477"/>
    </source>
</evidence>
<dbReference type="Proteomes" id="UP001243623">
    <property type="component" value="Chromosome"/>
</dbReference>
<dbReference type="EMBL" id="CP120678">
    <property type="protein sequence ID" value="WIW71715.1"/>
    <property type="molecule type" value="Genomic_DNA"/>
</dbReference>
<evidence type="ECO:0000256" key="4">
    <source>
        <dbReference type="ARBA" id="ARBA00022475"/>
    </source>
</evidence>
<evidence type="ECO:0000313" key="13">
    <source>
        <dbReference type="EMBL" id="WIW71715.1"/>
    </source>
</evidence>
<dbReference type="GO" id="GO:0005886">
    <property type="term" value="C:plasma membrane"/>
    <property type="evidence" value="ECO:0007669"/>
    <property type="project" value="UniProtKB-SubCell"/>
</dbReference>
<keyword evidence="8 10" id="KW-0472">Membrane</keyword>
<dbReference type="PANTHER" id="PTHR30386:SF27">
    <property type="entry name" value="MEMBRANE FUSION PROTEIN (MFP) FAMILY PROTEIN"/>
    <property type="match status" value="1"/>
</dbReference>
<dbReference type="KEGG" id="sgbi:P3F81_05300"/>
<dbReference type="Gene3D" id="2.40.50.100">
    <property type="match status" value="1"/>
</dbReference>
<feature type="transmembrane region" description="Helical" evidence="10">
    <location>
        <begin position="45"/>
        <end position="63"/>
    </location>
</feature>
<dbReference type="RefSeq" id="WP_147670674.1">
    <property type="nucleotide sequence ID" value="NZ_CP120678.1"/>
</dbReference>
<keyword evidence="6 10" id="KW-0812">Transmembrane</keyword>
<evidence type="ECO:0000256" key="10">
    <source>
        <dbReference type="SAM" id="Phobius"/>
    </source>
</evidence>
<feature type="domain" description="AprE-like beta-barrel" evidence="12">
    <location>
        <begin position="343"/>
        <end position="431"/>
    </location>
</feature>
<dbReference type="SUPFAM" id="SSF111369">
    <property type="entry name" value="HlyD-like secretion proteins"/>
    <property type="match status" value="1"/>
</dbReference>
<feature type="domain" description="AprE-like long alpha-helical hairpin" evidence="11">
    <location>
        <begin position="119"/>
        <end position="300"/>
    </location>
</feature>
<evidence type="ECO:0000313" key="14">
    <source>
        <dbReference type="Proteomes" id="UP001243623"/>
    </source>
</evidence>
<evidence type="ECO:0000256" key="1">
    <source>
        <dbReference type="ARBA" id="ARBA00004377"/>
    </source>
</evidence>
<keyword evidence="9" id="KW-0175">Coiled coil</keyword>
<proteinExistence type="inferred from homology"/>
<dbReference type="Pfam" id="PF26002">
    <property type="entry name" value="Beta-barrel_AprE"/>
    <property type="match status" value="1"/>
</dbReference>
<comment type="similarity">
    <text evidence="2">Belongs to the membrane fusion protein (MFP) (TC 8.A.1) family.</text>
</comment>
<dbReference type="Pfam" id="PF25994">
    <property type="entry name" value="HH_AprE"/>
    <property type="match status" value="1"/>
</dbReference>
<dbReference type="GO" id="GO:0015031">
    <property type="term" value="P:protein transport"/>
    <property type="evidence" value="ECO:0007669"/>
    <property type="project" value="InterPro"/>
</dbReference>
<dbReference type="InterPro" id="IPR011053">
    <property type="entry name" value="Single_hybrid_motif"/>
</dbReference>
<dbReference type="AlphaFoldDB" id="A0A9Y2AL63"/>
<evidence type="ECO:0000256" key="5">
    <source>
        <dbReference type="ARBA" id="ARBA00022519"/>
    </source>
</evidence>
<keyword evidence="3" id="KW-0813">Transport</keyword>
<gene>
    <name evidence="13" type="ORF">P3F81_05300</name>
</gene>
<evidence type="ECO:0000256" key="8">
    <source>
        <dbReference type="ARBA" id="ARBA00023136"/>
    </source>
</evidence>
<protein>
    <submittedName>
        <fullName evidence="13">HlyD family type I secretion periplasmic adaptor subunit</fullName>
    </submittedName>
</protein>
<dbReference type="InterPro" id="IPR010129">
    <property type="entry name" value="T1SS_HlyD"/>
</dbReference>
<evidence type="ECO:0000256" key="7">
    <source>
        <dbReference type="ARBA" id="ARBA00022989"/>
    </source>
</evidence>
<name>A0A9Y2AL63_9FIRM</name>
<keyword evidence="7 10" id="KW-1133">Transmembrane helix</keyword>
<evidence type="ECO:0000256" key="3">
    <source>
        <dbReference type="ARBA" id="ARBA00022448"/>
    </source>
</evidence>
<dbReference type="NCBIfam" id="TIGR01843">
    <property type="entry name" value="type_I_hlyD"/>
    <property type="match status" value="1"/>
</dbReference>
<dbReference type="InterPro" id="IPR058781">
    <property type="entry name" value="HH_AprE-like"/>
</dbReference>